<dbReference type="SUPFAM" id="SSF56954">
    <property type="entry name" value="Outer membrane efflux proteins (OEP)"/>
    <property type="match status" value="1"/>
</dbReference>
<reference evidence="4 5" key="1">
    <citation type="journal article" date="2021" name="Sci. Rep.">
        <title>The distribution of antibiotic resistance genes in chicken gut microbiota commensals.</title>
        <authorList>
            <person name="Juricova H."/>
            <person name="Matiasovicova J."/>
            <person name="Kubasova T."/>
            <person name="Cejkova D."/>
            <person name="Rychlik I."/>
        </authorList>
    </citation>
    <scope>NUCLEOTIDE SEQUENCE [LARGE SCALE GENOMIC DNA]</scope>
    <source>
        <strain evidence="4 5">An819</strain>
    </source>
</reference>
<feature type="chain" id="PRO_5036983391" evidence="3">
    <location>
        <begin position="21"/>
        <end position="390"/>
    </location>
</feature>
<dbReference type="GO" id="GO:0015562">
    <property type="term" value="F:efflux transmembrane transporter activity"/>
    <property type="evidence" value="ECO:0007669"/>
    <property type="project" value="InterPro"/>
</dbReference>
<keyword evidence="5" id="KW-1185">Reference proteome</keyword>
<evidence type="ECO:0000256" key="3">
    <source>
        <dbReference type="SAM" id="SignalP"/>
    </source>
</evidence>
<comment type="caution">
    <text evidence="4">The sequence shown here is derived from an EMBL/GenBank/DDBJ whole genome shotgun (WGS) entry which is preliminary data.</text>
</comment>
<feature type="coiled-coil region" evidence="2">
    <location>
        <begin position="286"/>
        <end position="334"/>
    </location>
</feature>
<comment type="similarity">
    <text evidence="1">Belongs to the outer membrane factor (OMF) (TC 1.B.17) family.</text>
</comment>
<dbReference type="EMBL" id="JACJJL010000013">
    <property type="protein sequence ID" value="MBM6661892.1"/>
    <property type="molecule type" value="Genomic_DNA"/>
</dbReference>
<evidence type="ECO:0000256" key="1">
    <source>
        <dbReference type="ARBA" id="ARBA00007613"/>
    </source>
</evidence>
<feature type="signal peptide" evidence="3">
    <location>
        <begin position="1"/>
        <end position="20"/>
    </location>
</feature>
<keyword evidence="2" id="KW-0175">Coiled coil</keyword>
<dbReference type="RefSeq" id="WP_205109751.1">
    <property type="nucleotide sequence ID" value="NZ_JACJJL010000013.1"/>
</dbReference>
<proteinExistence type="inferred from homology"/>
<dbReference type="Pfam" id="PF02321">
    <property type="entry name" value="OEP"/>
    <property type="match status" value="2"/>
</dbReference>
<evidence type="ECO:0000313" key="5">
    <source>
        <dbReference type="Proteomes" id="UP000764045"/>
    </source>
</evidence>
<dbReference type="Proteomes" id="UP000764045">
    <property type="component" value="Unassembled WGS sequence"/>
</dbReference>
<evidence type="ECO:0000256" key="2">
    <source>
        <dbReference type="SAM" id="Coils"/>
    </source>
</evidence>
<protein>
    <submittedName>
        <fullName evidence="4">TolC family protein</fullName>
    </submittedName>
</protein>
<organism evidence="4 5">
    <name type="scientific">Marseilla massiliensis</name>
    <dbReference type="NCBI Taxonomy" id="1841864"/>
    <lineage>
        <taxon>Bacteria</taxon>
        <taxon>Pseudomonadati</taxon>
        <taxon>Bacteroidota</taxon>
        <taxon>Bacteroidia</taxon>
        <taxon>Bacteroidales</taxon>
        <taxon>Prevotellaceae</taxon>
        <taxon>Marseilla</taxon>
    </lineage>
</organism>
<dbReference type="PANTHER" id="PTHR30203">
    <property type="entry name" value="OUTER MEMBRANE CATION EFFLUX PROTEIN"/>
    <property type="match status" value="1"/>
</dbReference>
<dbReference type="InterPro" id="IPR010131">
    <property type="entry name" value="MdtP/NodT-like"/>
</dbReference>
<name>A0A938WMW1_9BACT</name>
<accession>A0A938WMW1</accession>
<dbReference type="Gene3D" id="1.20.1600.10">
    <property type="entry name" value="Outer membrane efflux proteins (OEP)"/>
    <property type="match status" value="1"/>
</dbReference>
<dbReference type="PANTHER" id="PTHR30203:SF24">
    <property type="entry name" value="BLR4935 PROTEIN"/>
    <property type="match status" value="1"/>
</dbReference>
<keyword evidence="3" id="KW-0732">Signal</keyword>
<gene>
    <name evidence="4" type="ORF">H6B30_09070</name>
</gene>
<dbReference type="AlphaFoldDB" id="A0A938WMW1"/>
<evidence type="ECO:0000313" key="4">
    <source>
        <dbReference type="EMBL" id="MBM6661892.1"/>
    </source>
</evidence>
<dbReference type="InterPro" id="IPR003423">
    <property type="entry name" value="OMP_efflux"/>
</dbReference>
<sequence>MKQKILMACAAMCIACTMDAASIDSVLHCIEQNNIELKALKKDYEAGCLEIKSQNNLEDPSVEYSPFFNKAVNGVASSELVVSQGFDFPTVYAARTKSGRLQQEVLRQEYNKSRRDILFNAKTLCLDFIMQTKKKTLLKKRGDNALRLLQMYEKRLEDGNANILEVNKIKMDLMNVRTEIAQAEAERIATINSLSALNGNSPMPLNGMEYPATPDGDGEALLQNALNNDNDIHAAAASAKASEQDVKVNKQNWMPKLQVGYRRNTDGSDASNGFLVGASFPLFSSRNKTKAAKAKMENARLNLENTKAMAENGIKTKIQQMKQLKQAAQAYDEDLMIETLRLLDKAVESGQISIVEYYSESDVIYRNLQASIEAERQYQGVMADICKNDI</sequence>